<dbReference type="OrthoDB" id="823121at2"/>
<evidence type="ECO:0008006" key="4">
    <source>
        <dbReference type="Google" id="ProtNLM"/>
    </source>
</evidence>
<dbReference type="Proteomes" id="UP000307657">
    <property type="component" value="Unassembled WGS sequence"/>
</dbReference>
<feature type="chain" id="PRO_5020730552" description="DUF4382 domain-containing protein" evidence="1">
    <location>
        <begin position="28"/>
        <end position="259"/>
    </location>
</feature>
<name>A0A4U0EP67_9FLAO</name>
<gene>
    <name evidence="2" type="ORF">E5167_13025</name>
</gene>
<keyword evidence="1" id="KW-0732">Signal</keyword>
<sequence>MKNLKLTYKNFSILLLFVILLTLSCTKDEDDMNGHGQLTLNVSSSTANIPGSSGSASRTTGGNSDIVITDFLLNIKEFELELDIESDHDDDNDDELWDDDGYFDYEDEIELTGPFELDLMSNQFSIVSVNLPNGVYEEIEFKFDKSTDANSDLFNKSILIKGTIDATPFEYWHDFEDEVEIDFDNPEYDLTINNNGTDLTINFDLTNVFNSITGVDLSQAADGNANGIIEISPSDNDGNNALAEQLKNKIKDYIELSDD</sequence>
<protein>
    <recommendedName>
        <fullName evidence="4">DUF4382 domain-containing protein</fullName>
    </recommendedName>
</protein>
<accession>A0A4U0EP67</accession>
<comment type="caution">
    <text evidence="2">The sequence shown here is derived from an EMBL/GenBank/DDBJ whole genome shotgun (WGS) entry which is preliminary data.</text>
</comment>
<feature type="signal peptide" evidence="1">
    <location>
        <begin position="1"/>
        <end position="27"/>
    </location>
</feature>
<dbReference type="PROSITE" id="PS51257">
    <property type="entry name" value="PROKAR_LIPOPROTEIN"/>
    <property type="match status" value="1"/>
</dbReference>
<organism evidence="2 3">
    <name type="scientific">Pontimicrobium aquaticum</name>
    <dbReference type="NCBI Taxonomy" id="2565367"/>
    <lineage>
        <taxon>Bacteria</taxon>
        <taxon>Pseudomonadati</taxon>
        <taxon>Bacteroidota</taxon>
        <taxon>Flavobacteriia</taxon>
        <taxon>Flavobacteriales</taxon>
        <taxon>Flavobacteriaceae</taxon>
        <taxon>Pontimicrobium</taxon>
    </lineage>
</organism>
<dbReference type="EMBL" id="SUPL01000007">
    <property type="protein sequence ID" value="TJY33417.1"/>
    <property type="molecule type" value="Genomic_DNA"/>
</dbReference>
<evidence type="ECO:0000256" key="1">
    <source>
        <dbReference type="SAM" id="SignalP"/>
    </source>
</evidence>
<dbReference type="AlphaFoldDB" id="A0A4U0EP67"/>
<evidence type="ECO:0000313" key="2">
    <source>
        <dbReference type="EMBL" id="TJY33417.1"/>
    </source>
</evidence>
<proteinExistence type="predicted"/>
<dbReference type="RefSeq" id="WP_136844596.1">
    <property type="nucleotide sequence ID" value="NZ_SUPL01000007.1"/>
</dbReference>
<reference evidence="2 3" key="1">
    <citation type="submission" date="2019-04" db="EMBL/GenBank/DDBJ databases">
        <title>Lacinutrix sp. nov., isolated from marine water.</title>
        <authorList>
            <person name="Kim W."/>
        </authorList>
    </citation>
    <scope>NUCLEOTIDE SEQUENCE [LARGE SCALE GENOMIC DNA]</scope>
    <source>
        <strain evidence="2 3">CAU 1491</strain>
    </source>
</reference>
<keyword evidence="3" id="KW-1185">Reference proteome</keyword>
<evidence type="ECO:0000313" key="3">
    <source>
        <dbReference type="Proteomes" id="UP000307657"/>
    </source>
</evidence>